<sequence>MIIRRRHATAMTIINISLTELRCLSFNKYDKREALFRCNWLSSVYLLKLRHSHMIMSHTKRWKLPRVEKITSLREGRAACQSATEEEERNTSTTVSTYILAKNIRKMRATIKIKTGFGLFLVDKCHLNCSFD</sequence>
<comment type="caution">
    <text evidence="1">The sequence shown here is derived from an EMBL/GenBank/DDBJ whole genome shotgun (WGS) entry which is preliminary data.</text>
</comment>
<evidence type="ECO:0000313" key="2">
    <source>
        <dbReference type="Proteomes" id="UP000887013"/>
    </source>
</evidence>
<dbReference type="EMBL" id="BMAW01021878">
    <property type="protein sequence ID" value="GFT75261.1"/>
    <property type="molecule type" value="Genomic_DNA"/>
</dbReference>
<name>A0A8X6PK56_NEPPI</name>
<proteinExistence type="predicted"/>
<reference evidence="1" key="1">
    <citation type="submission" date="2020-08" db="EMBL/GenBank/DDBJ databases">
        <title>Multicomponent nature underlies the extraordinary mechanical properties of spider dragline silk.</title>
        <authorList>
            <person name="Kono N."/>
            <person name="Nakamura H."/>
            <person name="Mori M."/>
            <person name="Yoshida Y."/>
            <person name="Ohtoshi R."/>
            <person name="Malay A.D."/>
            <person name="Moran D.A.P."/>
            <person name="Tomita M."/>
            <person name="Numata K."/>
            <person name="Arakawa K."/>
        </authorList>
    </citation>
    <scope>NUCLEOTIDE SEQUENCE</scope>
</reference>
<dbReference type="AlphaFoldDB" id="A0A8X6PK56"/>
<dbReference type="Proteomes" id="UP000887013">
    <property type="component" value="Unassembled WGS sequence"/>
</dbReference>
<keyword evidence="2" id="KW-1185">Reference proteome</keyword>
<organism evidence="1 2">
    <name type="scientific">Nephila pilipes</name>
    <name type="common">Giant wood spider</name>
    <name type="synonym">Nephila maculata</name>
    <dbReference type="NCBI Taxonomy" id="299642"/>
    <lineage>
        <taxon>Eukaryota</taxon>
        <taxon>Metazoa</taxon>
        <taxon>Ecdysozoa</taxon>
        <taxon>Arthropoda</taxon>
        <taxon>Chelicerata</taxon>
        <taxon>Arachnida</taxon>
        <taxon>Araneae</taxon>
        <taxon>Araneomorphae</taxon>
        <taxon>Entelegynae</taxon>
        <taxon>Araneoidea</taxon>
        <taxon>Nephilidae</taxon>
        <taxon>Nephila</taxon>
    </lineage>
</organism>
<dbReference type="OrthoDB" id="10307577at2759"/>
<accession>A0A8X6PK56</accession>
<gene>
    <name evidence="1" type="ORF">NPIL_58881</name>
</gene>
<protein>
    <submittedName>
        <fullName evidence="1">Uncharacterized protein</fullName>
    </submittedName>
</protein>
<evidence type="ECO:0000313" key="1">
    <source>
        <dbReference type="EMBL" id="GFT75261.1"/>
    </source>
</evidence>